<feature type="signal peptide" evidence="2">
    <location>
        <begin position="1"/>
        <end position="19"/>
    </location>
</feature>
<feature type="chain" id="PRO_5046650625" description="Lipoprotein" evidence="2">
    <location>
        <begin position="20"/>
        <end position="198"/>
    </location>
</feature>
<dbReference type="RefSeq" id="WP_229753344.1">
    <property type="nucleotide sequence ID" value="NZ_BMFT01000001.1"/>
</dbReference>
<sequence>MKKSLGYVLVIAMGLSLLAGCSNKEPAAENQVPENQVAENQTPENQAPENQTPENQAPDVVTTASIVNSEADFLKAISKDGTWIIATLNDLTIDKDLVLEGEFKNKDVIARKIALYTQDENRNKTARYTLKAPKLTIKSENASFVGGNFIGDIYVEANGFTVDDAKIEGNVYFANEEYKSSYKTANNGSVTGKTEVKK</sequence>
<dbReference type="PROSITE" id="PS51257">
    <property type="entry name" value="PROKAR_LIPOPROTEIN"/>
    <property type="match status" value="1"/>
</dbReference>
<protein>
    <recommendedName>
        <fullName evidence="5">Lipoprotein</fullName>
    </recommendedName>
</protein>
<keyword evidence="4" id="KW-1185">Reference proteome</keyword>
<reference evidence="4" key="1">
    <citation type="journal article" date="2019" name="Int. J. Syst. Evol. Microbiol.">
        <title>The Global Catalogue of Microorganisms (GCM) 10K type strain sequencing project: providing services to taxonomists for standard genome sequencing and annotation.</title>
        <authorList>
            <consortium name="The Broad Institute Genomics Platform"/>
            <consortium name="The Broad Institute Genome Sequencing Center for Infectious Disease"/>
            <person name="Wu L."/>
            <person name="Ma J."/>
        </authorList>
    </citation>
    <scope>NUCLEOTIDE SEQUENCE [LARGE SCALE GENOMIC DNA]</scope>
    <source>
        <strain evidence="4">CGMCC 1.12769</strain>
    </source>
</reference>
<evidence type="ECO:0000313" key="4">
    <source>
        <dbReference type="Proteomes" id="UP000659344"/>
    </source>
</evidence>
<proteinExistence type="predicted"/>
<evidence type="ECO:0000313" key="3">
    <source>
        <dbReference type="EMBL" id="GGH23716.1"/>
    </source>
</evidence>
<feature type="region of interest" description="Disordered" evidence="1">
    <location>
        <begin position="26"/>
        <end position="57"/>
    </location>
</feature>
<evidence type="ECO:0000256" key="2">
    <source>
        <dbReference type="SAM" id="SignalP"/>
    </source>
</evidence>
<dbReference type="EMBL" id="BMFT01000001">
    <property type="protein sequence ID" value="GGH23716.1"/>
    <property type="molecule type" value="Genomic_DNA"/>
</dbReference>
<evidence type="ECO:0000256" key="1">
    <source>
        <dbReference type="SAM" id="MobiDB-lite"/>
    </source>
</evidence>
<gene>
    <name evidence="3" type="ORF">GCM10008013_23030</name>
</gene>
<feature type="compositionally biased region" description="Polar residues" evidence="1">
    <location>
        <begin position="32"/>
        <end position="55"/>
    </location>
</feature>
<dbReference type="Proteomes" id="UP000659344">
    <property type="component" value="Unassembled WGS sequence"/>
</dbReference>
<evidence type="ECO:0008006" key="5">
    <source>
        <dbReference type="Google" id="ProtNLM"/>
    </source>
</evidence>
<organism evidence="3 4">
    <name type="scientific">Paenibacillus segetis</name>
    <dbReference type="NCBI Taxonomy" id="1325360"/>
    <lineage>
        <taxon>Bacteria</taxon>
        <taxon>Bacillati</taxon>
        <taxon>Bacillota</taxon>
        <taxon>Bacilli</taxon>
        <taxon>Bacillales</taxon>
        <taxon>Paenibacillaceae</taxon>
        <taxon>Paenibacillus</taxon>
    </lineage>
</organism>
<comment type="caution">
    <text evidence="3">The sequence shown here is derived from an EMBL/GenBank/DDBJ whole genome shotgun (WGS) entry which is preliminary data.</text>
</comment>
<name>A0ABQ1YGQ6_9BACL</name>
<keyword evidence="2" id="KW-0732">Signal</keyword>
<accession>A0ABQ1YGQ6</accession>